<comment type="subcellular location">
    <subcellularLocation>
        <location evidence="2">Cell membrane</location>
    </subcellularLocation>
</comment>
<dbReference type="CDD" id="cd00082">
    <property type="entry name" value="HisKA"/>
    <property type="match status" value="1"/>
</dbReference>
<evidence type="ECO:0000256" key="11">
    <source>
        <dbReference type="ARBA" id="ARBA00022840"/>
    </source>
</evidence>
<dbReference type="PANTHER" id="PTHR45453:SF1">
    <property type="entry name" value="PHOSPHATE REGULON SENSOR PROTEIN PHOR"/>
    <property type="match status" value="1"/>
</dbReference>
<dbReference type="Pfam" id="PF02518">
    <property type="entry name" value="HATPase_c"/>
    <property type="match status" value="1"/>
</dbReference>
<evidence type="ECO:0000256" key="9">
    <source>
        <dbReference type="ARBA" id="ARBA00022741"/>
    </source>
</evidence>
<keyword evidence="7" id="KW-0808">Transferase</keyword>
<dbReference type="SUPFAM" id="SSF55785">
    <property type="entry name" value="PYP-like sensor domain (PAS domain)"/>
    <property type="match status" value="1"/>
</dbReference>
<dbReference type="Gene3D" id="1.10.287.130">
    <property type="match status" value="1"/>
</dbReference>
<evidence type="ECO:0000259" key="15">
    <source>
        <dbReference type="PROSITE" id="PS50109"/>
    </source>
</evidence>
<dbReference type="SMART" id="SM00388">
    <property type="entry name" value="HisKA"/>
    <property type="match status" value="1"/>
</dbReference>
<gene>
    <name evidence="16" type="primary">phoR</name>
    <name evidence="16" type="ORF">OOZ53_21820</name>
</gene>
<dbReference type="PROSITE" id="PS50109">
    <property type="entry name" value="HIS_KIN"/>
    <property type="match status" value="1"/>
</dbReference>
<evidence type="ECO:0000256" key="6">
    <source>
        <dbReference type="ARBA" id="ARBA00022553"/>
    </source>
</evidence>
<evidence type="ECO:0000256" key="1">
    <source>
        <dbReference type="ARBA" id="ARBA00000085"/>
    </source>
</evidence>
<evidence type="ECO:0000313" key="16">
    <source>
        <dbReference type="EMBL" id="MDA4848011.1"/>
    </source>
</evidence>
<feature type="transmembrane region" description="Helical" evidence="14">
    <location>
        <begin position="12"/>
        <end position="30"/>
    </location>
</feature>
<sequence length="421" mass="46717">MHEYVQRIVQRLYDARFILVVAAVLALLASMFTTVALWQALLGLTLVFLAAGMPTRSREARKRERLLRQEARAPLESIVFTTCEALDDPALILAPGGTLKYLNRAAVQQFGAMKEGAHLSSLLRPPAILNMVRKAMNTGGTYSIEHVEKVPSERWFRVRIAPMVEIADMKGGSELYMLTFRDQSESRRMDRMRSDFIANASHELRTPLASLSGFIETMRGPAKDDPEARERFLGIMFEQAGRMTRLVDDLLSLSRLELKAHMVPTDEVDLVPLIDHISDSLRPLAADLGVTIRTNAPEGPLIVAGDRDELIQVFENLMENACKYGRSGKTIDVTLSAADGTGKGVEVSVKDYGPGIPREHVPRLTERFYRVSVEASRSKKGTGLGLAIVKHILTRHRARLVVHSTVGEGSEFIVKFGNSGR</sequence>
<protein>
    <recommendedName>
        <fullName evidence="3">histidine kinase</fullName>
        <ecNumber evidence="3">2.7.13.3</ecNumber>
    </recommendedName>
</protein>
<keyword evidence="14" id="KW-0472">Membrane</keyword>
<dbReference type="InterPro" id="IPR050351">
    <property type="entry name" value="BphY/WalK/GraS-like"/>
</dbReference>
<dbReference type="InterPro" id="IPR005467">
    <property type="entry name" value="His_kinase_dom"/>
</dbReference>
<dbReference type="InterPro" id="IPR004358">
    <property type="entry name" value="Sig_transdc_His_kin-like_C"/>
</dbReference>
<proteinExistence type="predicted"/>
<dbReference type="SUPFAM" id="SSF47384">
    <property type="entry name" value="Homodimeric domain of signal transducing histidine kinase"/>
    <property type="match status" value="1"/>
</dbReference>
<dbReference type="InterPro" id="IPR035965">
    <property type="entry name" value="PAS-like_dom_sf"/>
</dbReference>
<evidence type="ECO:0000256" key="13">
    <source>
        <dbReference type="ARBA" id="ARBA00023012"/>
    </source>
</evidence>
<dbReference type="RefSeq" id="WP_271091949.1">
    <property type="nucleotide sequence ID" value="NZ_JAPJZH010000018.1"/>
</dbReference>
<keyword evidence="10 16" id="KW-0418">Kinase</keyword>
<keyword evidence="6" id="KW-0597">Phosphoprotein</keyword>
<dbReference type="InterPro" id="IPR036890">
    <property type="entry name" value="HATPase_C_sf"/>
</dbReference>
<keyword evidence="12 14" id="KW-1133">Transmembrane helix</keyword>
<name>A0ABT4VTG9_9HYPH</name>
<accession>A0ABT4VTG9</accession>
<keyword evidence="4" id="KW-0813">Transport</keyword>
<dbReference type="InterPro" id="IPR003661">
    <property type="entry name" value="HisK_dim/P_dom"/>
</dbReference>
<dbReference type="EC" id="2.7.13.3" evidence="3"/>
<comment type="catalytic activity">
    <reaction evidence="1">
        <text>ATP + protein L-histidine = ADP + protein N-phospho-L-histidine.</text>
        <dbReference type="EC" id="2.7.13.3"/>
    </reaction>
</comment>
<evidence type="ECO:0000256" key="5">
    <source>
        <dbReference type="ARBA" id="ARBA00022475"/>
    </source>
</evidence>
<dbReference type="PANTHER" id="PTHR45453">
    <property type="entry name" value="PHOSPHATE REGULON SENSOR PROTEIN PHOR"/>
    <property type="match status" value="1"/>
</dbReference>
<reference evidence="16" key="1">
    <citation type="submission" date="2022-11" db="EMBL/GenBank/DDBJ databases">
        <title>Hoeflea poritis sp. nov., isolated from scleractinian coral Porites lutea.</title>
        <authorList>
            <person name="Zhang G."/>
            <person name="Wei Q."/>
            <person name="Cai L."/>
        </authorList>
    </citation>
    <scope>NUCLEOTIDE SEQUENCE</scope>
    <source>
        <strain evidence="16">E7-10</strain>
    </source>
</reference>
<dbReference type="InterPro" id="IPR003594">
    <property type="entry name" value="HATPase_dom"/>
</dbReference>
<keyword evidence="11" id="KW-0067">ATP-binding</keyword>
<dbReference type="InterPro" id="IPR014310">
    <property type="entry name" value="Sig_transdc_His_kinase_PhoR"/>
</dbReference>
<dbReference type="GO" id="GO:0016301">
    <property type="term" value="F:kinase activity"/>
    <property type="evidence" value="ECO:0007669"/>
    <property type="project" value="UniProtKB-KW"/>
</dbReference>
<evidence type="ECO:0000256" key="3">
    <source>
        <dbReference type="ARBA" id="ARBA00012438"/>
    </source>
</evidence>
<dbReference type="Gene3D" id="3.30.450.20">
    <property type="entry name" value="PAS domain"/>
    <property type="match status" value="1"/>
</dbReference>
<feature type="domain" description="Histidine kinase" evidence="15">
    <location>
        <begin position="199"/>
        <end position="420"/>
    </location>
</feature>
<dbReference type="Proteomes" id="UP001148313">
    <property type="component" value="Unassembled WGS sequence"/>
</dbReference>
<evidence type="ECO:0000256" key="4">
    <source>
        <dbReference type="ARBA" id="ARBA00022448"/>
    </source>
</evidence>
<keyword evidence="5" id="KW-1003">Cell membrane</keyword>
<dbReference type="EMBL" id="JAPJZH010000018">
    <property type="protein sequence ID" value="MDA4848011.1"/>
    <property type="molecule type" value="Genomic_DNA"/>
</dbReference>
<dbReference type="Gene3D" id="3.30.565.10">
    <property type="entry name" value="Histidine kinase-like ATPase, C-terminal domain"/>
    <property type="match status" value="1"/>
</dbReference>
<evidence type="ECO:0000256" key="10">
    <source>
        <dbReference type="ARBA" id="ARBA00022777"/>
    </source>
</evidence>
<dbReference type="SMART" id="SM00387">
    <property type="entry name" value="HATPase_c"/>
    <property type="match status" value="1"/>
</dbReference>
<keyword evidence="9" id="KW-0547">Nucleotide-binding</keyword>
<evidence type="ECO:0000256" key="14">
    <source>
        <dbReference type="SAM" id="Phobius"/>
    </source>
</evidence>
<keyword evidence="13" id="KW-0902">Two-component regulatory system</keyword>
<evidence type="ECO:0000256" key="7">
    <source>
        <dbReference type="ARBA" id="ARBA00022679"/>
    </source>
</evidence>
<dbReference type="Pfam" id="PF00512">
    <property type="entry name" value="HisKA"/>
    <property type="match status" value="1"/>
</dbReference>
<dbReference type="InterPro" id="IPR036097">
    <property type="entry name" value="HisK_dim/P_sf"/>
</dbReference>
<evidence type="ECO:0000256" key="2">
    <source>
        <dbReference type="ARBA" id="ARBA00004236"/>
    </source>
</evidence>
<organism evidence="16 17">
    <name type="scientific">Hoeflea poritis</name>
    <dbReference type="NCBI Taxonomy" id="2993659"/>
    <lineage>
        <taxon>Bacteria</taxon>
        <taxon>Pseudomonadati</taxon>
        <taxon>Pseudomonadota</taxon>
        <taxon>Alphaproteobacteria</taxon>
        <taxon>Hyphomicrobiales</taxon>
        <taxon>Rhizobiaceae</taxon>
        <taxon>Hoeflea</taxon>
    </lineage>
</organism>
<evidence type="ECO:0000256" key="12">
    <source>
        <dbReference type="ARBA" id="ARBA00022989"/>
    </source>
</evidence>
<evidence type="ECO:0000313" key="17">
    <source>
        <dbReference type="Proteomes" id="UP001148313"/>
    </source>
</evidence>
<dbReference type="PRINTS" id="PR00344">
    <property type="entry name" value="BCTRLSENSOR"/>
</dbReference>
<evidence type="ECO:0000256" key="8">
    <source>
        <dbReference type="ARBA" id="ARBA00022692"/>
    </source>
</evidence>
<keyword evidence="8 14" id="KW-0812">Transmembrane</keyword>
<dbReference type="NCBIfam" id="TIGR02966">
    <property type="entry name" value="phoR_proteo"/>
    <property type="match status" value="1"/>
</dbReference>
<comment type="caution">
    <text evidence="16">The sequence shown here is derived from an EMBL/GenBank/DDBJ whole genome shotgun (WGS) entry which is preliminary data.</text>
</comment>
<dbReference type="SUPFAM" id="SSF55874">
    <property type="entry name" value="ATPase domain of HSP90 chaperone/DNA topoisomerase II/histidine kinase"/>
    <property type="match status" value="1"/>
</dbReference>
<keyword evidence="17" id="KW-1185">Reference proteome</keyword>